<keyword evidence="2" id="KW-0378">Hydrolase</keyword>
<feature type="compositionally biased region" description="Polar residues" evidence="4">
    <location>
        <begin position="60"/>
        <end position="70"/>
    </location>
</feature>
<dbReference type="SUPFAM" id="SSF52141">
    <property type="entry name" value="Uracil-DNA glycosylase-like"/>
    <property type="match status" value="1"/>
</dbReference>
<reference evidence="6 7" key="1">
    <citation type="submission" date="2023-01" db="EMBL/GenBank/DDBJ databases">
        <title>Analysis of 21 Apiospora genomes using comparative genomics revels a genus with tremendous synthesis potential of carbohydrate active enzymes and secondary metabolites.</title>
        <authorList>
            <person name="Sorensen T."/>
        </authorList>
    </citation>
    <scope>NUCLEOTIDE SEQUENCE [LARGE SCALE GENOMIC DNA]</scope>
    <source>
        <strain evidence="6 7">CBS 20057</strain>
    </source>
</reference>
<protein>
    <submittedName>
        <fullName evidence="6">DNA glycosylase</fullName>
    </submittedName>
</protein>
<feature type="region of interest" description="Disordered" evidence="4">
    <location>
        <begin position="1"/>
        <end position="20"/>
    </location>
</feature>
<dbReference type="InterPro" id="IPR005122">
    <property type="entry name" value="Uracil-DNA_glycosylase-like"/>
</dbReference>
<comment type="caution">
    <text evidence="6">The sequence shown here is derived from an EMBL/GenBank/DDBJ whole genome shotgun (WGS) entry which is preliminary data.</text>
</comment>
<sequence length="376" mass="42055">MDQDPEQSVDQTSPITAHVQPSFKGRLQLHDFMYQNPSTKSNPTFKSPSPIRRSARHLNVTPSSSSTNMAGTPIKSEFSDVETSSSWSRKRKRPTIDAVDSVDAVEADLSDSWVILEEDDWKDDKEEAAAALALYYGTRMVPNSKKRVRGPNAYAPPEVYAHLRPLPDILAPNLLVLFIGLNPGIQTSHTGHAYAHPSNLFWKLLHWSGLTPVRCQPEEDRTLPERFGLGNTNIVSRPSRNGAELSKAEMDDGVAVLEAKIREYRPEVACIVGKGIWESVWRKRHGRNLRKSDNFAYGWQHESENMGVVKPTISEEGVEEEDGFKGARVFVATTTSGLAAGMRPSEKEAIWRELGDWCMARRQEKELKAEQAESSS</sequence>
<evidence type="ECO:0000256" key="3">
    <source>
        <dbReference type="ARBA" id="ARBA00023204"/>
    </source>
</evidence>
<dbReference type="Proteomes" id="UP001396898">
    <property type="component" value="Unassembled WGS sequence"/>
</dbReference>
<feature type="region of interest" description="Disordered" evidence="4">
    <location>
        <begin position="59"/>
        <end position="95"/>
    </location>
</feature>
<evidence type="ECO:0000313" key="6">
    <source>
        <dbReference type="EMBL" id="KAK8009056.1"/>
    </source>
</evidence>
<evidence type="ECO:0000256" key="4">
    <source>
        <dbReference type="SAM" id="MobiDB-lite"/>
    </source>
</evidence>
<dbReference type="InterPro" id="IPR036895">
    <property type="entry name" value="Uracil-DNA_glycosylase-like_sf"/>
</dbReference>
<proteinExistence type="predicted"/>
<dbReference type="PANTHER" id="PTHR12159">
    <property type="entry name" value="G/T AND G/U MISMATCH-SPECIFIC DNA GLYCOSYLASE"/>
    <property type="match status" value="1"/>
</dbReference>
<organism evidence="6 7">
    <name type="scientific">Apiospora marii</name>
    <dbReference type="NCBI Taxonomy" id="335849"/>
    <lineage>
        <taxon>Eukaryota</taxon>
        <taxon>Fungi</taxon>
        <taxon>Dikarya</taxon>
        <taxon>Ascomycota</taxon>
        <taxon>Pezizomycotina</taxon>
        <taxon>Sordariomycetes</taxon>
        <taxon>Xylariomycetidae</taxon>
        <taxon>Amphisphaeriales</taxon>
        <taxon>Apiosporaceae</taxon>
        <taxon>Apiospora</taxon>
    </lineage>
</organism>
<dbReference type="CDD" id="cd10028">
    <property type="entry name" value="UDG-F2_TDG_MUG"/>
    <property type="match status" value="1"/>
</dbReference>
<keyword evidence="1" id="KW-0227">DNA damage</keyword>
<dbReference type="EMBL" id="JAQQWI010000016">
    <property type="protein sequence ID" value="KAK8009056.1"/>
    <property type="molecule type" value="Genomic_DNA"/>
</dbReference>
<dbReference type="PANTHER" id="PTHR12159:SF9">
    <property type="entry name" value="G_T MISMATCH-SPECIFIC THYMINE DNA GLYCOSYLASE"/>
    <property type="match status" value="1"/>
</dbReference>
<dbReference type="Pfam" id="PF03167">
    <property type="entry name" value="UDG"/>
    <property type="match status" value="1"/>
</dbReference>
<gene>
    <name evidence="6" type="ORF">PG991_011607</name>
</gene>
<keyword evidence="7" id="KW-1185">Reference proteome</keyword>
<dbReference type="InterPro" id="IPR015637">
    <property type="entry name" value="MUG/TDG"/>
</dbReference>
<evidence type="ECO:0000259" key="5">
    <source>
        <dbReference type="SMART" id="SM00986"/>
    </source>
</evidence>
<evidence type="ECO:0000256" key="2">
    <source>
        <dbReference type="ARBA" id="ARBA00022801"/>
    </source>
</evidence>
<dbReference type="Gene3D" id="3.40.470.10">
    <property type="entry name" value="Uracil-DNA glycosylase-like domain"/>
    <property type="match status" value="1"/>
</dbReference>
<dbReference type="SMART" id="SM00986">
    <property type="entry name" value="UDG"/>
    <property type="match status" value="1"/>
</dbReference>
<evidence type="ECO:0000256" key="1">
    <source>
        <dbReference type="ARBA" id="ARBA00022763"/>
    </source>
</evidence>
<evidence type="ECO:0000313" key="7">
    <source>
        <dbReference type="Proteomes" id="UP001396898"/>
    </source>
</evidence>
<accession>A0ABR1REP7</accession>
<name>A0ABR1REP7_9PEZI</name>
<dbReference type="SMART" id="SM00987">
    <property type="entry name" value="UreE_C"/>
    <property type="match status" value="1"/>
</dbReference>
<keyword evidence="3" id="KW-0234">DNA repair</keyword>
<feature type="domain" description="Uracil-DNA glycosylase-like" evidence="5">
    <location>
        <begin position="167"/>
        <end position="355"/>
    </location>
</feature>